<evidence type="ECO:0000313" key="1">
    <source>
        <dbReference type="EMBL" id="CAL1353144.1"/>
    </source>
</evidence>
<accession>A0AAV2CAT4</accession>
<name>A0AAV2CAT4_9ROSI</name>
<dbReference type="Proteomes" id="UP001497516">
    <property type="component" value="Chromosome 1"/>
</dbReference>
<proteinExistence type="predicted"/>
<dbReference type="EMBL" id="OZ034813">
    <property type="protein sequence ID" value="CAL1353144.1"/>
    <property type="molecule type" value="Genomic_DNA"/>
</dbReference>
<reference evidence="1 2" key="1">
    <citation type="submission" date="2024-04" db="EMBL/GenBank/DDBJ databases">
        <authorList>
            <person name="Fracassetti M."/>
        </authorList>
    </citation>
    <scope>NUCLEOTIDE SEQUENCE [LARGE SCALE GENOMIC DNA]</scope>
</reference>
<evidence type="ECO:0000313" key="2">
    <source>
        <dbReference type="Proteomes" id="UP001497516"/>
    </source>
</evidence>
<dbReference type="AlphaFoldDB" id="A0AAV2CAT4"/>
<gene>
    <name evidence="1" type="ORF">LTRI10_LOCUS1067</name>
</gene>
<sequence>MAVLLESTVIGFGVLFNLHPSAIHLIFSSRKNEATKHMQRASRRQRKTEPNRKTNMLAFFNFRKSYPISEGAGYEFWSMKDGGD</sequence>
<organism evidence="1 2">
    <name type="scientific">Linum trigynum</name>
    <dbReference type="NCBI Taxonomy" id="586398"/>
    <lineage>
        <taxon>Eukaryota</taxon>
        <taxon>Viridiplantae</taxon>
        <taxon>Streptophyta</taxon>
        <taxon>Embryophyta</taxon>
        <taxon>Tracheophyta</taxon>
        <taxon>Spermatophyta</taxon>
        <taxon>Magnoliopsida</taxon>
        <taxon>eudicotyledons</taxon>
        <taxon>Gunneridae</taxon>
        <taxon>Pentapetalae</taxon>
        <taxon>rosids</taxon>
        <taxon>fabids</taxon>
        <taxon>Malpighiales</taxon>
        <taxon>Linaceae</taxon>
        <taxon>Linum</taxon>
    </lineage>
</organism>
<keyword evidence="2" id="KW-1185">Reference proteome</keyword>
<protein>
    <submittedName>
        <fullName evidence="1">Uncharacterized protein</fullName>
    </submittedName>
</protein>